<feature type="region of interest" description="Disordered" evidence="1">
    <location>
        <begin position="304"/>
        <end position="351"/>
    </location>
</feature>
<sequence>MAPRTGSTTKASTNELPLLPKLLPKDAEIVSQVEADTRPCHLVTTEEAPVVSERIPEYMCILCDHHTVVGRRTICDVCRTAAQNRLQQKESNAQRVDEVWAQTYGKDRNDGREEPARCALCRITPAMDGKPRCYNCTMIGNAQAAKESRWSRERRVPRKVDLAQMRHRELLEQGRCSRCASEWPADGQKECTGCLRADEAKREETLERSRGRFKARYEARKAQGLCANCGKARAQSGRTQCAGCAEGARKRGMDREAWERRLELRRNQREKIKSKGLCIICRRRPHRAERTSCEECALERKVKKVVQPPAHQDRDLSDTHEPVQDNHDIDEGDLHVPSEEVQEGNGQGVMETVSRGDDRMAIDFILC</sequence>
<dbReference type="Proteomes" id="UP001444661">
    <property type="component" value="Unassembled WGS sequence"/>
</dbReference>
<evidence type="ECO:0000313" key="3">
    <source>
        <dbReference type="Proteomes" id="UP001444661"/>
    </source>
</evidence>
<keyword evidence="3" id="KW-1185">Reference proteome</keyword>
<proteinExistence type="predicted"/>
<name>A0ABR1TZZ1_9PEZI</name>
<organism evidence="2 3">
    <name type="scientific">Apiospora rasikravindrae</name>
    <dbReference type="NCBI Taxonomy" id="990691"/>
    <lineage>
        <taxon>Eukaryota</taxon>
        <taxon>Fungi</taxon>
        <taxon>Dikarya</taxon>
        <taxon>Ascomycota</taxon>
        <taxon>Pezizomycotina</taxon>
        <taxon>Sordariomycetes</taxon>
        <taxon>Xylariomycetidae</taxon>
        <taxon>Amphisphaeriales</taxon>
        <taxon>Apiosporaceae</taxon>
        <taxon>Apiospora</taxon>
    </lineage>
</organism>
<protein>
    <submittedName>
        <fullName evidence="2">Uncharacterized protein</fullName>
    </submittedName>
</protein>
<feature type="compositionally biased region" description="Basic and acidic residues" evidence="1">
    <location>
        <begin position="311"/>
        <end position="338"/>
    </location>
</feature>
<evidence type="ECO:0000313" key="2">
    <source>
        <dbReference type="EMBL" id="KAK8052214.1"/>
    </source>
</evidence>
<comment type="caution">
    <text evidence="2">The sequence shown here is derived from an EMBL/GenBank/DDBJ whole genome shotgun (WGS) entry which is preliminary data.</text>
</comment>
<accession>A0ABR1TZZ1</accession>
<gene>
    <name evidence="2" type="ORF">PG993_003599</name>
</gene>
<evidence type="ECO:0000256" key="1">
    <source>
        <dbReference type="SAM" id="MobiDB-lite"/>
    </source>
</evidence>
<reference evidence="2 3" key="1">
    <citation type="submission" date="2023-01" db="EMBL/GenBank/DDBJ databases">
        <title>Analysis of 21 Apiospora genomes using comparative genomics revels a genus with tremendous synthesis potential of carbohydrate active enzymes and secondary metabolites.</title>
        <authorList>
            <person name="Sorensen T."/>
        </authorList>
    </citation>
    <scope>NUCLEOTIDE SEQUENCE [LARGE SCALE GENOMIC DNA]</scope>
    <source>
        <strain evidence="2 3">CBS 33761</strain>
    </source>
</reference>
<dbReference type="EMBL" id="JAQQWK010000002">
    <property type="protein sequence ID" value="KAK8052214.1"/>
    <property type="molecule type" value="Genomic_DNA"/>
</dbReference>